<protein>
    <submittedName>
        <fullName evidence="3">Uncharacterized protein</fullName>
    </submittedName>
</protein>
<feature type="transmembrane region" description="Helical" evidence="2">
    <location>
        <begin position="76"/>
        <end position="97"/>
    </location>
</feature>
<dbReference type="EMBL" id="AOLM01000020">
    <property type="protein sequence ID" value="ELZ91152.1"/>
    <property type="molecule type" value="Genomic_DNA"/>
</dbReference>
<keyword evidence="2" id="KW-0472">Membrane</keyword>
<proteinExistence type="predicted"/>
<feature type="transmembrane region" description="Helical" evidence="2">
    <location>
        <begin position="173"/>
        <end position="191"/>
    </location>
</feature>
<feature type="compositionally biased region" description="Polar residues" evidence="1">
    <location>
        <begin position="1"/>
        <end position="13"/>
    </location>
</feature>
<dbReference type="RefSeq" id="WP_007275351.1">
    <property type="nucleotide sequence ID" value="NZ_AOLM01000020.1"/>
</dbReference>
<feature type="region of interest" description="Disordered" evidence="1">
    <location>
        <begin position="1"/>
        <end position="28"/>
    </location>
</feature>
<evidence type="ECO:0000313" key="4">
    <source>
        <dbReference type="Proteomes" id="UP000011508"/>
    </source>
</evidence>
<dbReference type="OrthoDB" id="351010at2157"/>
<keyword evidence="2" id="KW-0812">Transmembrane</keyword>
<evidence type="ECO:0000256" key="1">
    <source>
        <dbReference type="SAM" id="MobiDB-lite"/>
    </source>
</evidence>
<gene>
    <name evidence="3" type="ORF">C441_12495</name>
</gene>
<sequence>MTNSTSDSGSRTQGKCGERGEGAQPDPTLEQWKHYEQTTRDVSNRRLKNNRFYQRLLGATVAGVGVASKFNAIGPLVYILVGVIGVAISLLWMLHIISYKQLNGGKYQILHELESELPNQPFSDEWTELKSGTDPQTYVTHTSVEIWWPRVTLWVFGAMSIYGCDQIQDAANFPWVSIILWTGVTIIYWIIAFRGYKPFNLIAPFWTQRKDSN</sequence>
<dbReference type="InterPro" id="IPR056918">
    <property type="entry name" value="8xMP"/>
</dbReference>
<evidence type="ECO:0000256" key="2">
    <source>
        <dbReference type="SAM" id="Phobius"/>
    </source>
</evidence>
<comment type="caution">
    <text evidence="3">The sequence shown here is derived from an EMBL/GenBank/DDBJ whole genome shotgun (WGS) entry which is preliminary data.</text>
</comment>
<dbReference type="Pfam" id="PF24838">
    <property type="entry name" value="8xMP"/>
    <property type="match status" value="1"/>
</dbReference>
<dbReference type="Proteomes" id="UP000011508">
    <property type="component" value="Unassembled WGS sequence"/>
</dbReference>
<evidence type="ECO:0000313" key="3">
    <source>
        <dbReference type="EMBL" id="ELZ91152.1"/>
    </source>
</evidence>
<dbReference type="AlphaFoldDB" id="M0I5B5"/>
<accession>M0I5B5</accession>
<keyword evidence="2" id="KW-1133">Transmembrane helix</keyword>
<keyword evidence="4" id="KW-1185">Reference proteome</keyword>
<reference evidence="3 4" key="1">
    <citation type="journal article" date="2014" name="PLoS Genet.">
        <title>Phylogenetically driven sequencing of extremely halophilic archaea reveals strategies for static and dynamic osmo-response.</title>
        <authorList>
            <person name="Becker E.A."/>
            <person name="Seitzer P.M."/>
            <person name="Tritt A."/>
            <person name="Larsen D."/>
            <person name="Krusor M."/>
            <person name="Yao A.I."/>
            <person name="Wu D."/>
            <person name="Madern D."/>
            <person name="Eisen J.A."/>
            <person name="Darling A.E."/>
            <person name="Facciotti M.T."/>
        </authorList>
    </citation>
    <scope>NUCLEOTIDE SEQUENCE [LARGE SCALE GENOMIC DNA]</scope>
    <source>
        <strain evidence="3 4">ATCC BAA-897</strain>
    </source>
</reference>
<name>M0I5B5_9EURY</name>
<organism evidence="3 4">
    <name type="scientific">Haloferax sulfurifontis ATCC BAA-897</name>
    <dbReference type="NCBI Taxonomy" id="662480"/>
    <lineage>
        <taxon>Archaea</taxon>
        <taxon>Methanobacteriati</taxon>
        <taxon>Methanobacteriota</taxon>
        <taxon>Stenosarchaea group</taxon>
        <taxon>Halobacteria</taxon>
        <taxon>Halobacteriales</taxon>
        <taxon>Haloferacaceae</taxon>
        <taxon>Haloferax</taxon>
    </lineage>
</organism>